<dbReference type="Pfam" id="PF01121">
    <property type="entry name" value="CoaE"/>
    <property type="match status" value="1"/>
</dbReference>
<proteinExistence type="inferred from homology"/>
<dbReference type="GO" id="GO:0005524">
    <property type="term" value="F:ATP binding"/>
    <property type="evidence" value="ECO:0007669"/>
    <property type="project" value="UniProtKB-UniRule"/>
</dbReference>
<comment type="pathway">
    <text evidence="5">Cofactor biosynthesis; coenzyme A biosynthesis; CoA from (R)-pantothenate: step 5/5.</text>
</comment>
<dbReference type="EMBL" id="AMRI01000017">
    <property type="protein sequence ID" value="EKE71431.1"/>
    <property type="molecule type" value="Genomic_DNA"/>
</dbReference>
<sequence>MSFVVGLTGGIGSGKSTVADLFAELGIVLVDADLVAREVVEPGTQGLAAIVEHFGAALLQPDGQLDRAALRQRVFNNETERQWLNALLHPLIRSSMAEQLANAKSPYVLWVVPLLIENGLCKDCDQVLVVDAAPELQRQRVLARDKSADADAIMARQLPRDERLQYADQVVDNGGNLADLKAQVQFLHRQYLSMAAQKRL</sequence>
<evidence type="ECO:0000256" key="4">
    <source>
        <dbReference type="ARBA" id="ARBA00022993"/>
    </source>
</evidence>
<dbReference type="PROSITE" id="PS51219">
    <property type="entry name" value="DPCK"/>
    <property type="match status" value="1"/>
</dbReference>
<dbReference type="GO" id="GO:0015937">
    <property type="term" value="P:coenzyme A biosynthetic process"/>
    <property type="evidence" value="ECO:0007669"/>
    <property type="project" value="UniProtKB-UniRule"/>
</dbReference>
<dbReference type="CDD" id="cd02022">
    <property type="entry name" value="DPCK"/>
    <property type="match status" value="1"/>
</dbReference>
<accession>K2IMM3</accession>
<dbReference type="EC" id="2.7.1.24" evidence="5 6"/>
<keyword evidence="5 7" id="KW-0808">Transferase</keyword>
<keyword evidence="3 5" id="KW-0067">ATP-binding</keyword>
<evidence type="ECO:0000256" key="6">
    <source>
        <dbReference type="NCBIfam" id="TIGR00152"/>
    </source>
</evidence>
<dbReference type="OrthoDB" id="9812943at2"/>
<comment type="catalytic activity">
    <reaction evidence="5">
        <text>3'-dephospho-CoA + ATP = ADP + CoA + H(+)</text>
        <dbReference type="Rhea" id="RHEA:18245"/>
        <dbReference type="ChEBI" id="CHEBI:15378"/>
        <dbReference type="ChEBI" id="CHEBI:30616"/>
        <dbReference type="ChEBI" id="CHEBI:57287"/>
        <dbReference type="ChEBI" id="CHEBI:57328"/>
        <dbReference type="ChEBI" id="CHEBI:456216"/>
        <dbReference type="EC" id="2.7.1.24"/>
    </reaction>
</comment>
<name>K2IMM3_9GAMM</name>
<dbReference type="Gene3D" id="3.40.50.300">
    <property type="entry name" value="P-loop containing nucleotide triphosphate hydrolases"/>
    <property type="match status" value="1"/>
</dbReference>
<evidence type="ECO:0000256" key="5">
    <source>
        <dbReference type="HAMAP-Rule" id="MF_00376"/>
    </source>
</evidence>
<dbReference type="NCBIfam" id="TIGR00152">
    <property type="entry name" value="dephospho-CoA kinase"/>
    <property type="match status" value="1"/>
</dbReference>
<evidence type="ECO:0000313" key="8">
    <source>
        <dbReference type="Proteomes" id="UP000006755"/>
    </source>
</evidence>
<evidence type="ECO:0000256" key="3">
    <source>
        <dbReference type="ARBA" id="ARBA00022840"/>
    </source>
</evidence>
<keyword evidence="8" id="KW-1185">Reference proteome</keyword>
<comment type="similarity">
    <text evidence="1 5">Belongs to the CoaE family.</text>
</comment>
<reference evidence="7 8" key="1">
    <citation type="journal article" date="2012" name="J. Bacteriol.">
        <title>Genome Sequence of Gallaecimonas xiamenensis Type Strain 3-C-1.</title>
        <authorList>
            <person name="Lai Q."/>
            <person name="Wang L."/>
            <person name="Wang W."/>
            <person name="Shao Z."/>
        </authorList>
    </citation>
    <scope>NUCLEOTIDE SEQUENCE [LARGE SCALE GENOMIC DNA]</scope>
    <source>
        <strain evidence="7 8">3-C-1</strain>
    </source>
</reference>
<dbReference type="PANTHER" id="PTHR10695">
    <property type="entry name" value="DEPHOSPHO-COA KINASE-RELATED"/>
    <property type="match status" value="1"/>
</dbReference>
<dbReference type="STRING" id="745411.B3C1_12384"/>
<protein>
    <recommendedName>
        <fullName evidence="5 6">Dephospho-CoA kinase</fullName>
        <ecNumber evidence="5 6">2.7.1.24</ecNumber>
    </recommendedName>
    <alternativeName>
        <fullName evidence="5">Dephosphocoenzyme A kinase</fullName>
    </alternativeName>
</protein>
<comment type="subcellular location">
    <subcellularLocation>
        <location evidence="5">Cytoplasm</location>
    </subcellularLocation>
</comment>
<evidence type="ECO:0000256" key="1">
    <source>
        <dbReference type="ARBA" id="ARBA00009018"/>
    </source>
</evidence>
<gene>
    <name evidence="5 7" type="primary">coaE</name>
    <name evidence="7" type="ORF">B3C1_12384</name>
</gene>
<organism evidence="7 8">
    <name type="scientific">Gallaecimonas xiamenensis 3-C-1</name>
    <dbReference type="NCBI Taxonomy" id="745411"/>
    <lineage>
        <taxon>Bacteria</taxon>
        <taxon>Pseudomonadati</taxon>
        <taxon>Pseudomonadota</taxon>
        <taxon>Gammaproteobacteria</taxon>
        <taxon>Enterobacterales</taxon>
        <taxon>Gallaecimonadaceae</taxon>
        <taxon>Gallaecimonas</taxon>
    </lineage>
</organism>
<dbReference type="AlphaFoldDB" id="K2IMM3"/>
<dbReference type="HAMAP" id="MF_00376">
    <property type="entry name" value="Dephospho_CoA_kinase"/>
    <property type="match status" value="1"/>
</dbReference>
<evidence type="ECO:0000313" key="7">
    <source>
        <dbReference type="EMBL" id="EKE71431.1"/>
    </source>
</evidence>
<dbReference type="Proteomes" id="UP000006755">
    <property type="component" value="Unassembled WGS sequence"/>
</dbReference>
<keyword evidence="5 7" id="KW-0418">Kinase</keyword>
<dbReference type="SUPFAM" id="SSF52540">
    <property type="entry name" value="P-loop containing nucleoside triphosphate hydrolases"/>
    <property type="match status" value="1"/>
</dbReference>
<keyword evidence="5" id="KW-0963">Cytoplasm</keyword>
<dbReference type="PATRIC" id="fig|745411.4.peg.2436"/>
<dbReference type="GO" id="GO:0005737">
    <property type="term" value="C:cytoplasm"/>
    <property type="evidence" value="ECO:0007669"/>
    <property type="project" value="UniProtKB-SubCell"/>
</dbReference>
<dbReference type="eggNOG" id="COG0237">
    <property type="taxonomic scope" value="Bacteria"/>
</dbReference>
<dbReference type="UniPathway" id="UPA00241">
    <property type="reaction ID" value="UER00356"/>
</dbReference>
<evidence type="ECO:0000256" key="2">
    <source>
        <dbReference type="ARBA" id="ARBA00022741"/>
    </source>
</evidence>
<comment type="function">
    <text evidence="5">Catalyzes the phosphorylation of the 3'-hydroxyl group of dephosphocoenzyme A to form coenzyme A.</text>
</comment>
<feature type="binding site" evidence="5">
    <location>
        <begin position="12"/>
        <end position="17"/>
    </location>
    <ligand>
        <name>ATP</name>
        <dbReference type="ChEBI" id="CHEBI:30616"/>
    </ligand>
</feature>
<dbReference type="PANTHER" id="PTHR10695:SF46">
    <property type="entry name" value="BIFUNCTIONAL COENZYME A SYNTHASE-RELATED"/>
    <property type="match status" value="1"/>
</dbReference>
<comment type="caution">
    <text evidence="7">The sequence shown here is derived from an EMBL/GenBank/DDBJ whole genome shotgun (WGS) entry which is preliminary data.</text>
</comment>
<dbReference type="RefSeq" id="WP_008485198.1">
    <property type="nucleotide sequence ID" value="NZ_AMRI01000017.1"/>
</dbReference>
<dbReference type="GO" id="GO:0004140">
    <property type="term" value="F:dephospho-CoA kinase activity"/>
    <property type="evidence" value="ECO:0007669"/>
    <property type="project" value="UniProtKB-UniRule"/>
</dbReference>
<keyword evidence="2 5" id="KW-0547">Nucleotide-binding</keyword>
<dbReference type="InterPro" id="IPR001977">
    <property type="entry name" value="Depp_CoAkinase"/>
</dbReference>
<dbReference type="InterPro" id="IPR027417">
    <property type="entry name" value="P-loop_NTPase"/>
</dbReference>
<keyword evidence="4 5" id="KW-0173">Coenzyme A biosynthesis</keyword>